<comment type="caution">
    <text evidence="3">The sequence shown here is derived from an EMBL/GenBank/DDBJ whole genome shotgun (WGS) entry which is preliminary data.</text>
</comment>
<keyword evidence="4" id="KW-1185">Reference proteome</keyword>
<sequence>MAARVPTQDDIPGASLAGREPQALKCEELRFWLRCRGDSLKGLKTKAALVKRVEEYIRTGRDQNIVDPDPHNVYTKRKEHRTASEDNISAAVNAPQPNYPSDGWSGDLKRMPFFTRAEMNYHIAKSGKNIDSSKSHSVPTSVRKATTFLNDEYLKNLSAASDNTYFYLRCQCHHSFRKNDPPHNLKVALCIFSGEVKNASCSCVAGQVGFCNHILALLLKLCKFSLYECKSVTDLENEDDMQPKRSCTSTLQRWRRKGRGDCINPQPVMEVLVTKTSLELDKQSSSRDSGVKCLLYEARNSLKGQHSLPRRPLNPKMALSQIMTARTESTTLVPTKFGKRPQGSFASYQLSVTEDNFKFQIPTEISGDERCLLEKIQVDVDELNEIERKTREQSTCQEWKDERKFRFTASNFGLIRERKRNHETLVKNLLNPKPFSSRYTNHGLKYEPVALEQYQKYMMSIRRPVKILKSGLVISLDSPYLGASPDAKVIDPGCDDPFGLS</sequence>
<evidence type="ECO:0000313" key="3">
    <source>
        <dbReference type="EMBL" id="CAH3188246.1"/>
    </source>
</evidence>
<dbReference type="Proteomes" id="UP001159405">
    <property type="component" value="Unassembled WGS sequence"/>
</dbReference>
<dbReference type="EMBL" id="CALNXK010000602">
    <property type="protein sequence ID" value="CAH3188246.1"/>
    <property type="molecule type" value="Genomic_DNA"/>
</dbReference>
<feature type="domain" description="SWIM-type" evidence="2">
    <location>
        <begin position="185"/>
        <end position="222"/>
    </location>
</feature>
<evidence type="ECO:0000256" key="1">
    <source>
        <dbReference type="PROSITE-ProRule" id="PRU00325"/>
    </source>
</evidence>
<keyword evidence="1" id="KW-0479">Metal-binding</keyword>
<proteinExistence type="predicted"/>
<gene>
    <name evidence="3" type="ORF">PLOB_00039190</name>
</gene>
<protein>
    <recommendedName>
        <fullName evidence="2">SWIM-type domain-containing protein</fullName>
    </recommendedName>
</protein>
<dbReference type="InterPro" id="IPR011335">
    <property type="entry name" value="Restrct_endonuc-II-like"/>
</dbReference>
<keyword evidence="1" id="KW-0862">Zinc</keyword>
<reference evidence="3 4" key="1">
    <citation type="submission" date="2022-05" db="EMBL/GenBank/DDBJ databases">
        <authorList>
            <consortium name="Genoscope - CEA"/>
            <person name="William W."/>
        </authorList>
    </citation>
    <scope>NUCLEOTIDE SEQUENCE [LARGE SCALE GENOMIC DNA]</scope>
</reference>
<dbReference type="PANTHER" id="PTHR47526:SF3">
    <property type="entry name" value="PHD-TYPE DOMAIN-CONTAINING PROTEIN"/>
    <property type="match status" value="1"/>
</dbReference>
<name>A0ABN8SC26_9CNID</name>
<organism evidence="3 4">
    <name type="scientific">Porites lobata</name>
    <dbReference type="NCBI Taxonomy" id="104759"/>
    <lineage>
        <taxon>Eukaryota</taxon>
        <taxon>Metazoa</taxon>
        <taxon>Cnidaria</taxon>
        <taxon>Anthozoa</taxon>
        <taxon>Hexacorallia</taxon>
        <taxon>Scleractinia</taxon>
        <taxon>Fungiina</taxon>
        <taxon>Poritidae</taxon>
        <taxon>Porites</taxon>
    </lineage>
</organism>
<dbReference type="PROSITE" id="PS50966">
    <property type="entry name" value="ZF_SWIM"/>
    <property type="match status" value="1"/>
</dbReference>
<dbReference type="InterPro" id="IPR011604">
    <property type="entry name" value="PDDEXK-like_dom_sf"/>
</dbReference>
<dbReference type="CDD" id="cd22343">
    <property type="entry name" value="PDDEXK_lambda_exonuclease-like"/>
    <property type="match status" value="1"/>
</dbReference>
<dbReference type="PANTHER" id="PTHR47526">
    <property type="entry name" value="ATP-DEPENDENT DNA HELICASE"/>
    <property type="match status" value="1"/>
</dbReference>
<evidence type="ECO:0000259" key="2">
    <source>
        <dbReference type="PROSITE" id="PS50966"/>
    </source>
</evidence>
<evidence type="ECO:0000313" key="4">
    <source>
        <dbReference type="Proteomes" id="UP001159405"/>
    </source>
</evidence>
<feature type="non-terminal residue" evidence="3">
    <location>
        <position position="501"/>
    </location>
</feature>
<dbReference type="InterPro" id="IPR007527">
    <property type="entry name" value="Znf_SWIM"/>
</dbReference>
<keyword evidence="1" id="KW-0863">Zinc-finger</keyword>
<accession>A0ABN8SC26</accession>
<dbReference type="Gene3D" id="3.90.320.10">
    <property type="match status" value="1"/>
</dbReference>
<dbReference type="SUPFAM" id="SSF52980">
    <property type="entry name" value="Restriction endonuclease-like"/>
    <property type="match status" value="1"/>
</dbReference>